<dbReference type="AlphaFoldDB" id="A0A841FQ48"/>
<accession>A0A841FQ48</accession>
<organism evidence="1 2">
    <name type="scientific">Phytomonospora endophytica</name>
    <dbReference type="NCBI Taxonomy" id="714109"/>
    <lineage>
        <taxon>Bacteria</taxon>
        <taxon>Bacillati</taxon>
        <taxon>Actinomycetota</taxon>
        <taxon>Actinomycetes</taxon>
        <taxon>Micromonosporales</taxon>
        <taxon>Micromonosporaceae</taxon>
        <taxon>Phytomonospora</taxon>
    </lineage>
</organism>
<keyword evidence="2" id="KW-1185">Reference proteome</keyword>
<dbReference type="Proteomes" id="UP000548476">
    <property type="component" value="Unassembled WGS sequence"/>
</dbReference>
<sequence length="648" mass="68880">MNERTLPAAAAALLRGVAEPDWARLLTGARLGAGILRHDPPDSLIDHVLATGDPAQLAILAESNVALHGRPGLTDRLVADVEPAVLWKPLLTTRQWQYRHLEAVLRRIDPADPGWESADTAGDSHRLSDDMVSVLAHSPLPGHYLDPRVDSRRRRLTEREQITALARLHADGGEDDGRYEPEVTARFTAAAEAGEVRALLAELDGTDAAITAFRTDTGVLRVRTHARERAELDWDRVAAAHAEDPFSATTSAVLASRGDCPEAVRAALYASHPAEVAERAATSFPALFAVPGSGPEHARGARRLITRMRDRGLIEELVAHGRPATAVLDIARHSSECLDAATWLLTPVHTLVARILAETVGADPAAWRGLRRLLKGHRGTIAELCAAATAAPEPDGPWPDAAPLPGRDAAPIGARKAFLALLDAAGPATQAALIPHLDPRTLVDLFAHGVWRSEWFGLVTDHGTPVRRAAFARTRGPLTTAQIQRLLDFGEPGLGRALLARHDLTAAQTAQALTGLDAPPRRLPAVVARPELAALDAGTAFTEVFAGHRPDGHDNADWTHAGLSWVRSAVATGRVTWTEILNDAAPAGIVLSLVRQAHPVDALPALREVVGSAKPTTEALFLALGMLADFTGTVPELLAIASAAADPG</sequence>
<name>A0A841FQ48_9ACTN</name>
<dbReference type="EMBL" id="JACHGT010000004">
    <property type="protein sequence ID" value="MBB6034080.1"/>
    <property type="molecule type" value="Genomic_DNA"/>
</dbReference>
<evidence type="ECO:0000313" key="2">
    <source>
        <dbReference type="Proteomes" id="UP000548476"/>
    </source>
</evidence>
<dbReference type="RefSeq" id="WP_184786976.1">
    <property type="nucleotide sequence ID" value="NZ_BONT01000044.1"/>
</dbReference>
<gene>
    <name evidence="1" type="ORF">HNR73_001930</name>
</gene>
<proteinExistence type="predicted"/>
<protein>
    <submittedName>
        <fullName evidence="1">Uncharacterized protein</fullName>
    </submittedName>
</protein>
<evidence type="ECO:0000313" key="1">
    <source>
        <dbReference type="EMBL" id="MBB6034080.1"/>
    </source>
</evidence>
<comment type="caution">
    <text evidence="1">The sequence shown here is derived from an EMBL/GenBank/DDBJ whole genome shotgun (WGS) entry which is preliminary data.</text>
</comment>
<reference evidence="1 2" key="1">
    <citation type="submission" date="2020-08" db="EMBL/GenBank/DDBJ databases">
        <title>Genomic Encyclopedia of Type Strains, Phase IV (KMG-IV): sequencing the most valuable type-strain genomes for metagenomic binning, comparative biology and taxonomic classification.</title>
        <authorList>
            <person name="Goeker M."/>
        </authorList>
    </citation>
    <scope>NUCLEOTIDE SEQUENCE [LARGE SCALE GENOMIC DNA]</scope>
    <source>
        <strain evidence="1 2">YIM 65646</strain>
    </source>
</reference>